<dbReference type="Proteomes" id="UP000030848">
    <property type="component" value="Unassembled WGS sequence"/>
</dbReference>
<keyword evidence="1 4" id="KW-0808">Transferase</keyword>
<dbReference type="InterPro" id="IPR025184">
    <property type="entry name" value="AadA_C"/>
</dbReference>
<evidence type="ECO:0000313" key="4">
    <source>
        <dbReference type="EMBL" id="KHF43317.1"/>
    </source>
</evidence>
<dbReference type="Gene3D" id="3.30.460.10">
    <property type="entry name" value="Beta Polymerase, domain 2"/>
    <property type="match status" value="1"/>
</dbReference>
<dbReference type="AlphaFoldDB" id="A0A837D6P1"/>
<gene>
    <name evidence="4" type="ORF">MINT15_35190</name>
</gene>
<dbReference type="EMBL" id="JRZE01000006">
    <property type="protein sequence ID" value="KHF43317.1"/>
    <property type="molecule type" value="Genomic_DNA"/>
</dbReference>
<feature type="domain" description="Adenylyltransferase AadA C-terminal" evidence="3">
    <location>
        <begin position="151"/>
        <end position="251"/>
    </location>
</feature>
<dbReference type="Pfam" id="PF13427">
    <property type="entry name" value="AadA_C"/>
    <property type="match status" value="1"/>
</dbReference>
<comment type="caution">
    <text evidence="4">The sequence shown here is derived from an EMBL/GenBank/DDBJ whole genome shotgun (WGS) entry which is preliminary data.</text>
</comment>
<feature type="domain" description="Polymerase nucleotidyl transferase" evidence="2">
    <location>
        <begin position="10"/>
        <end position="73"/>
    </location>
</feature>
<dbReference type="RefSeq" id="WP_015786393.1">
    <property type="nucleotide sequence ID" value="NZ_CALJZO010000113.1"/>
</dbReference>
<evidence type="ECO:0000313" key="5">
    <source>
        <dbReference type="Proteomes" id="UP000030848"/>
    </source>
</evidence>
<dbReference type="CDD" id="cd05403">
    <property type="entry name" value="NT_KNTase_like"/>
    <property type="match status" value="1"/>
</dbReference>
<evidence type="ECO:0000259" key="3">
    <source>
        <dbReference type="Pfam" id="PF13427"/>
    </source>
</evidence>
<proteinExistence type="predicted"/>
<reference evidence="4 5" key="1">
    <citation type="submission" date="2014-10" db="EMBL/GenBank/DDBJ databases">
        <title>Genome sequence of Micropolyspora internatus JCM3315.</title>
        <authorList>
            <person name="Shin S.-K."/>
            <person name="Yi H."/>
        </authorList>
    </citation>
    <scope>NUCLEOTIDE SEQUENCE [LARGE SCALE GENOMIC DNA]</scope>
    <source>
        <strain evidence="4 5">JCM 3315</strain>
    </source>
</reference>
<evidence type="ECO:0000256" key="1">
    <source>
        <dbReference type="ARBA" id="ARBA00022679"/>
    </source>
</evidence>
<sequence>MDELTGPVLDHLERKNPGGVVGVYLFGSAALGGVRPDSDLDLLMVTERSLTRPERAELVSLLLSLSGWKGHAATYPEVAHRRPIELTSIVVDGERPFSVGAVRDFQYGEWLRDTLVGGGLPAPEEDPDTVVLIATAFTAHRVLCGLPLEGVVAPVPRRRLRDALLANIPEILAGIEGDERNTLLALARTLVTLETGAITPKNVAADTVAQTLTGIDRELMERARDAYLGLAADRWDDVGAEVTALAHRLAARAR</sequence>
<dbReference type="SUPFAM" id="SSF81301">
    <property type="entry name" value="Nucleotidyltransferase"/>
    <property type="match status" value="1"/>
</dbReference>
<protein>
    <submittedName>
        <fullName evidence="4">Nucleotidyltransferase family protein</fullName>
    </submittedName>
</protein>
<dbReference type="OMA" id="VRPWRYP"/>
<dbReference type="InterPro" id="IPR043519">
    <property type="entry name" value="NT_sf"/>
</dbReference>
<organism evidence="4 5">
    <name type="scientific">Saccharomonospora viridis</name>
    <dbReference type="NCBI Taxonomy" id="1852"/>
    <lineage>
        <taxon>Bacteria</taxon>
        <taxon>Bacillati</taxon>
        <taxon>Actinomycetota</taxon>
        <taxon>Actinomycetes</taxon>
        <taxon>Pseudonocardiales</taxon>
        <taxon>Pseudonocardiaceae</taxon>
        <taxon>Saccharomonospora</taxon>
    </lineage>
</organism>
<dbReference type="InterPro" id="IPR002934">
    <property type="entry name" value="Polymerase_NTP_transf_dom"/>
</dbReference>
<accession>A0A837D6P1</accession>
<name>A0A837D6P1_9PSEU</name>
<dbReference type="Pfam" id="PF01909">
    <property type="entry name" value="NTP_transf_2"/>
    <property type="match status" value="1"/>
</dbReference>
<evidence type="ECO:0000259" key="2">
    <source>
        <dbReference type="Pfam" id="PF01909"/>
    </source>
</evidence>
<dbReference type="GO" id="GO:0016779">
    <property type="term" value="F:nucleotidyltransferase activity"/>
    <property type="evidence" value="ECO:0007669"/>
    <property type="project" value="InterPro"/>
</dbReference>